<proteinExistence type="predicted"/>
<keyword evidence="2" id="KW-1185">Reference proteome</keyword>
<organism evidence="1 2">
    <name type="scientific">Steinernema carpocapsae</name>
    <name type="common">Entomopathogenic nematode</name>
    <dbReference type="NCBI Taxonomy" id="34508"/>
    <lineage>
        <taxon>Eukaryota</taxon>
        <taxon>Metazoa</taxon>
        <taxon>Ecdysozoa</taxon>
        <taxon>Nematoda</taxon>
        <taxon>Chromadorea</taxon>
        <taxon>Rhabditida</taxon>
        <taxon>Tylenchina</taxon>
        <taxon>Panagrolaimomorpha</taxon>
        <taxon>Strongyloidoidea</taxon>
        <taxon>Steinernematidae</taxon>
        <taxon>Steinernema</taxon>
    </lineage>
</organism>
<accession>A0A4U5M3H7</accession>
<dbReference type="Proteomes" id="UP000298663">
    <property type="component" value="Unassembled WGS sequence"/>
</dbReference>
<gene>
    <name evidence="1" type="ORF">L596_027145</name>
</gene>
<reference evidence="1 2" key="2">
    <citation type="journal article" date="2019" name="G3 (Bethesda)">
        <title>Hybrid Assembly of the Genome of the Entomopathogenic Nematode Steinernema carpocapsae Identifies the X-Chromosome.</title>
        <authorList>
            <person name="Serra L."/>
            <person name="Macchietto M."/>
            <person name="Macias-Munoz A."/>
            <person name="McGill C.J."/>
            <person name="Rodriguez I.M."/>
            <person name="Rodriguez B."/>
            <person name="Murad R."/>
            <person name="Mortazavi A."/>
        </authorList>
    </citation>
    <scope>NUCLEOTIDE SEQUENCE [LARGE SCALE GENOMIC DNA]</scope>
    <source>
        <strain evidence="1 2">ALL</strain>
    </source>
</reference>
<sequence length="237" mass="27563">MDIAKEILAILNVKPDNLRFCRGRIDVLEACLNGNDRYRDMFNVLLDHKTYLSMTLFTRSEQLLNEAHKHHLAYIGRFEFLHTVVSLSCILKNNEGHVDFCLKTSFPSIKDYYLKLLTKGKEVADYNATSELPNFACTSSLISHYLRHGQPEGLSLSEYLNTVTTILWKRPPKPLRRRYPAEHKKFRRTDNIASINGKTQPKNRLWRLITKKIHGKTRGTFVDQICSICFCDLSWNE</sequence>
<reference evidence="1 2" key="1">
    <citation type="journal article" date="2015" name="Genome Biol.">
        <title>Comparative genomics of Steinernema reveals deeply conserved gene regulatory networks.</title>
        <authorList>
            <person name="Dillman A.R."/>
            <person name="Macchietto M."/>
            <person name="Porter C.F."/>
            <person name="Rogers A."/>
            <person name="Williams B."/>
            <person name="Antoshechkin I."/>
            <person name="Lee M.M."/>
            <person name="Goodwin Z."/>
            <person name="Lu X."/>
            <person name="Lewis E.E."/>
            <person name="Goodrich-Blair H."/>
            <person name="Stock S.P."/>
            <person name="Adams B.J."/>
            <person name="Sternberg P.W."/>
            <person name="Mortazavi A."/>
        </authorList>
    </citation>
    <scope>NUCLEOTIDE SEQUENCE [LARGE SCALE GENOMIC DNA]</scope>
    <source>
        <strain evidence="1 2">ALL</strain>
    </source>
</reference>
<dbReference type="AlphaFoldDB" id="A0A4U5M3H7"/>
<evidence type="ECO:0000313" key="1">
    <source>
        <dbReference type="EMBL" id="TKR63300.1"/>
    </source>
</evidence>
<name>A0A4U5M3H7_STECR</name>
<evidence type="ECO:0000313" key="2">
    <source>
        <dbReference type="Proteomes" id="UP000298663"/>
    </source>
</evidence>
<dbReference type="EMBL" id="AZBU02000010">
    <property type="protein sequence ID" value="TKR63300.1"/>
    <property type="molecule type" value="Genomic_DNA"/>
</dbReference>
<protein>
    <submittedName>
        <fullName evidence="1">Uncharacterized protein</fullName>
    </submittedName>
</protein>
<comment type="caution">
    <text evidence="1">The sequence shown here is derived from an EMBL/GenBank/DDBJ whole genome shotgun (WGS) entry which is preliminary data.</text>
</comment>